<comment type="caution">
    <text evidence="2">The sequence shown here is derived from an EMBL/GenBank/DDBJ whole genome shotgun (WGS) entry which is preliminary data.</text>
</comment>
<accession>A0A5N8W3K4</accession>
<dbReference type="EMBL" id="VJZE01000066">
    <property type="protein sequence ID" value="MPY40725.1"/>
    <property type="molecule type" value="Genomic_DNA"/>
</dbReference>
<dbReference type="Proteomes" id="UP000326979">
    <property type="component" value="Unassembled WGS sequence"/>
</dbReference>
<dbReference type="Pfam" id="PF19631">
    <property type="entry name" value="Trypco2"/>
    <property type="match status" value="1"/>
</dbReference>
<reference evidence="2 3" key="1">
    <citation type="submission" date="2019-07" db="EMBL/GenBank/DDBJ databases">
        <title>New species of Amycolatopsis and Streptomyces.</title>
        <authorList>
            <person name="Duangmal K."/>
            <person name="Teo W.F.A."/>
            <person name="Lipun K."/>
        </authorList>
    </citation>
    <scope>NUCLEOTIDE SEQUENCE [LARGE SCALE GENOMIC DNA]</scope>
    <source>
        <strain evidence="2 3">TISTR 2346</strain>
    </source>
</reference>
<proteinExistence type="predicted"/>
<keyword evidence="3" id="KW-1185">Reference proteome</keyword>
<evidence type="ECO:0000313" key="3">
    <source>
        <dbReference type="Proteomes" id="UP000326979"/>
    </source>
</evidence>
<feature type="domain" description="Trypsin-co-occurring" evidence="1">
    <location>
        <begin position="5"/>
        <end position="80"/>
    </location>
</feature>
<dbReference type="InterPro" id="IPR045608">
    <property type="entry name" value="Trypco2"/>
</dbReference>
<evidence type="ECO:0000313" key="2">
    <source>
        <dbReference type="EMBL" id="MPY40725.1"/>
    </source>
</evidence>
<protein>
    <recommendedName>
        <fullName evidence="1">Trypsin-co-occurring domain-containing protein</fullName>
    </recommendedName>
</protein>
<sequence>MGNLGLAETIAALRKELAEAVAAGSDADLRFGVGEVQLELSVGVTHQATGTSRAKFWVLELGGDGQYRREEIQRVLITLEAPTDRTGRPVRVTREFPAGQ</sequence>
<dbReference type="RefSeq" id="WP_152783502.1">
    <property type="nucleotide sequence ID" value="NZ_BAABEQ010000150.1"/>
</dbReference>
<name>A0A5N8W3K4_9ACTN</name>
<organism evidence="2 3">
    <name type="scientific">Streptomyces phyllanthi</name>
    <dbReference type="NCBI Taxonomy" id="1803180"/>
    <lineage>
        <taxon>Bacteria</taxon>
        <taxon>Bacillati</taxon>
        <taxon>Actinomycetota</taxon>
        <taxon>Actinomycetes</taxon>
        <taxon>Kitasatosporales</taxon>
        <taxon>Streptomycetaceae</taxon>
        <taxon>Streptomyces</taxon>
    </lineage>
</organism>
<dbReference type="OrthoDB" id="3696289at2"/>
<evidence type="ECO:0000259" key="1">
    <source>
        <dbReference type="Pfam" id="PF19631"/>
    </source>
</evidence>
<dbReference type="AlphaFoldDB" id="A0A5N8W3K4"/>
<gene>
    <name evidence="2" type="ORF">FNH04_12640</name>
</gene>